<sequence>MLWIKRASLRKVNSTVALTLILLLLMLIGGYISAIWGYAIGHEAIEGVNQPDSRPAGKIGFRKNKSQQQQGVVMLKEADVLAAVKARIDGKGKKAKPEKPLIENPQDDKRSSTKPKLVAETETPQPGFPMIHKTEGVSLEIASARFSGGALQLKMNFKNEGDRTVRFLSSFLDITNERGQTLSANTEGFPEELPANGKTVASTLSISTALLDNVQKISLHLTDYPEQRLQLQMLNIPVVR</sequence>
<keyword evidence="2" id="KW-1133">Transmembrane helix</keyword>
<evidence type="ECO:0000313" key="3">
    <source>
        <dbReference type="EMBL" id="NHC35756.1"/>
    </source>
</evidence>
<evidence type="ECO:0000256" key="2">
    <source>
        <dbReference type="SAM" id="Phobius"/>
    </source>
</evidence>
<reference evidence="3 4" key="1">
    <citation type="journal article" date="2015" name="Genome Announc.">
        <title>Draft Genome Sequence of the Terrestrial Cyanobacterium Scytonema millei VB511283, Isolated from Eastern India.</title>
        <authorList>
            <person name="Sen D."/>
            <person name="Chandrababunaidu M.M."/>
            <person name="Singh D."/>
            <person name="Sanghi N."/>
            <person name="Ghorai A."/>
            <person name="Mishra G.P."/>
            <person name="Madduluri M."/>
            <person name="Adhikary S.P."/>
            <person name="Tripathy S."/>
        </authorList>
    </citation>
    <scope>NUCLEOTIDE SEQUENCE [LARGE SCALE GENOMIC DNA]</scope>
    <source>
        <strain evidence="3 4">VB511283</strain>
    </source>
</reference>
<protein>
    <submittedName>
        <fullName evidence="3">Uncharacterized protein</fullName>
    </submittedName>
</protein>
<dbReference type="AlphaFoldDB" id="A0A9X5E5Q0"/>
<dbReference type="EMBL" id="JTJC03000003">
    <property type="protein sequence ID" value="NHC35756.1"/>
    <property type="molecule type" value="Genomic_DNA"/>
</dbReference>
<feature type="compositionally biased region" description="Basic and acidic residues" evidence="1">
    <location>
        <begin position="91"/>
        <end position="111"/>
    </location>
</feature>
<feature type="region of interest" description="Disordered" evidence="1">
    <location>
        <begin position="91"/>
        <end position="129"/>
    </location>
</feature>
<evidence type="ECO:0000313" key="4">
    <source>
        <dbReference type="Proteomes" id="UP000031532"/>
    </source>
</evidence>
<proteinExistence type="predicted"/>
<comment type="caution">
    <text evidence="3">The sequence shown here is derived from an EMBL/GenBank/DDBJ whole genome shotgun (WGS) entry which is preliminary data.</text>
</comment>
<dbReference type="OrthoDB" id="467587at2"/>
<gene>
    <name evidence="3" type="ORF">QH73_0014020</name>
</gene>
<keyword evidence="2" id="KW-0812">Transmembrane</keyword>
<evidence type="ECO:0000256" key="1">
    <source>
        <dbReference type="SAM" id="MobiDB-lite"/>
    </source>
</evidence>
<feature type="transmembrane region" description="Helical" evidence="2">
    <location>
        <begin position="12"/>
        <end position="39"/>
    </location>
</feature>
<dbReference type="Proteomes" id="UP000031532">
    <property type="component" value="Unassembled WGS sequence"/>
</dbReference>
<dbReference type="RefSeq" id="WP_039713299.1">
    <property type="nucleotide sequence ID" value="NZ_JTJC03000003.1"/>
</dbReference>
<name>A0A9X5E5Q0_9CYAN</name>
<keyword evidence="2" id="KW-0472">Membrane</keyword>
<accession>A0A9X5E5Q0</accession>
<keyword evidence="4" id="KW-1185">Reference proteome</keyword>
<organism evidence="3 4">
    <name type="scientific">Scytonema millei VB511283</name>
    <dbReference type="NCBI Taxonomy" id="1245923"/>
    <lineage>
        <taxon>Bacteria</taxon>
        <taxon>Bacillati</taxon>
        <taxon>Cyanobacteriota</taxon>
        <taxon>Cyanophyceae</taxon>
        <taxon>Nostocales</taxon>
        <taxon>Scytonemataceae</taxon>
        <taxon>Scytonema</taxon>
    </lineage>
</organism>